<proteinExistence type="predicted"/>
<name>A0ABT7DSR8_9ACTN</name>
<reference evidence="2 3" key="1">
    <citation type="submission" date="2023-05" db="EMBL/GenBank/DDBJ databases">
        <title>Gordonibacter KGMB12511T sp. nov., isolated from faeces of healthy Korean.</title>
        <authorList>
            <person name="Kim H.S."/>
            <person name="Kim J.-S."/>
            <person name="Suh M.K."/>
            <person name="Eom M.K."/>
            <person name="Do H.E."/>
            <person name="Lee J.-S."/>
        </authorList>
    </citation>
    <scope>NUCLEOTIDE SEQUENCE [LARGE SCALE GENOMIC DNA]</scope>
    <source>
        <strain evidence="2 3">KGMB12511</strain>
    </source>
</reference>
<feature type="compositionally biased region" description="Basic and acidic residues" evidence="1">
    <location>
        <begin position="14"/>
        <end position="30"/>
    </location>
</feature>
<dbReference type="EMBL" id="JASJEU010000024">
    <property type="protein sequence ID" value="MDJ1651648.1"/>
    <property type="molecule type" value="Genomic_DNA"/>
</dbReference>
<evidence type="ECO:0008006" key="4">
    <source>
        <dbReference type="Google" id="ProtNLM"/>
    </source>
</evidence>
<evidence type="ECO:0000313" key="2">
    <source>
        <dbReference type="EMBL" id="MDJ1651648.1"/>
    </source>
</evidence>
<sequence>MVIYGSVAGIIHREMQPEPVDKEPKPEPKNKRYIPRPVVVDGEHEYPSVNAAAKALGCIPGALNRTLSGQTASYKGHTVKYADEA</sequence>
<evidence type="ECO:0000256" key="1">
    <source>
        <dbReference type="SAM" id="MobiDB-lite"/>
    </source>
</evidence>
<accession>A0ABT7DSR8</accession>
<organism evidence="2 3">
    <name type="scientific">Gordonibacter faecis</name>
    <dbReference type="NCBI Taxonomy" id="3047475"/>
    <lineage>
        <taxon>Bacteria</taxon>
        <taxon>Bacillati</taxon>
        <taxon>Actinomycetota</taxon>
        <taxon>Coriobacteriia</taxon>
        <taxon>Eggerthellales</taxon>
        <taxon>Eggerthellaceae</taxon>
        <taxon>Gordonibacter</taxon>
    </lineage>
</organism>
<protein>
    <recommendedName>
        <fullName evidence="4">Nuclease-associated modular DNA-binding 1 domain-containing protein</fullName>
    </recommendedName>
</protein>
<comment type="caution">
    <text evidence="2">The sequence shown here is derived from an EMBL/GenBank/DDBJ whole genome shotgun (WGS) entry which is preliminary data.</text>
</comment>
<gene>
    <name evidence="2" type="ORF">QNJ86_12620</name>
</gene>
<keyword evidence="3" id="KW-1185">Reference proteome</keyword>
<evidence type="ECO:0000313" key="3">
    <source>
        <dbReference type="Proteomes" id="UP001232750"/>
    </source>
</evidence>
<dbReference type="RefSeq" id="WP_283832996.1">
    <property type="nucleotide sequence ID" value="NZ_JASJEU010000024.1"/>
</dbReference>
<feature type="region of interest" description="Disordered" evidence="1">
    <location>
        <begin position="14"/>
        <end position="33"/>
    </location>
</feature>
<dbReference type="Proteomes" id="UP001232750">
    <property type="component" value="Unassembled WGS sequence"/>
</dbReference>